<evidence type="ECO:0000313" key="3">
    <source>
        <dbReference type="EMBL" id="OEV10657.1"/>
    </source>
</evidence>
<dbReference type="PANTHER" id="PTHR35526:SF3">
    <property type="entry name" value="ANTI-SIGMA-F FACTOR RSBW"/>
    <property type="match status" value="1"/>
</dbReference>
<comment type="caution">
    <text evidence="3">The sequence shown here is derived from an EMBL/GenBank/DDBJ whole genome shotgun (WGS) entry which is preliminary data.</text>
</comment>
<dbReference type="Proteomes" id="UP000176005">
    <property type="component" value="Unassembled WGS sequence"/>
</dbReference>
<keyword evidence="1" id="KW-0418">Kinase</keyword>
<dbReference type="PANTHER" id="PTHR35526">
    <property type="entry name" value="ANTI-SIGMA-F FACTOR RSBW-RELATED"/>
    <property type="match status" value="1"/>
</dbReference>
<dbReference type="AlphaFoldDB" id="A0A1E7L388"/>
<reference evidence="3 4" key="1">
    <citation type="journal article" date="2016" name="Front. Microbiol.">
        <title>Comparative Genomics Analysis of Streptomyces Species Reveals Their Adaptation to the Marine Environment and Their Diversity at the Genomic Level.</title>
        <authorList>
            <person name="Tian X."/>
            <person name="Zhang Z."/>
            <person name="Yang T."/>
            <person name="Chen M."/>
            <person name="Li J."/>
            <person name="Chen F."/>
            <person name="Yang J."/>
            <person name="Li W."/>
            <person name="Zhang B."/>
            <person name="Zhang Z."/>
            <person name="Wu J."/>
            <person name="Zhang C."/>
            <person name="Long L."/>
            <person name="Xiao J."/>
        </authorList>
    </citation>
    <scope>NUCLEOTIDE SEQUENCE [LARGE SCALE GENOMIC DNA]</scope>
    <source>
        <strain evidence="3 4">SCSIO 10429</strain>
    </source>
</reference>
<protein>
    <recommendedName>
        <fullName evidence="2">Histidine kinase/HSP90-like ATPase domain-containing protein</fullName>
    </recommendedName>
</protein>
<sequence>MALSRPVIPFVPSVPVGAVVRHEGFELPAHATAVADAREKVRGQVRRWGLPEELGRTAQLVVSEFFTNAVVHTESCRVRCRLQVCDQRLRIEVCDEGTECGQVAPREAAPGDVNGRGLQLVNAVAETWGVRPEGPEDSGSGRVVWAELTLHGV</sequence>
<dbReference type="RefSeq" id="WP_244900486.1">
    <property type="nucleotide sequence ID" value="NZ_LJGW01000280.1"/>
</dbReference>
<proteinExistence type="predicted"/>
<dbReference type="InterPro" id="IPR050267">
    <property type="entry name" value="Anti-sigma-factor_SerPK"/>
</dbReference>
<dbReference type="PATRIC" id="fig|518642.10.peg.3679"/>
<keyword evidence="1" id="KW-0808">Transferase</keyword>
<evidence type="ECO:0000256" key="1">
    <source>
        <dbReference type="ARBA" id="ARBA00022527"/>
    </source>
</evidence>
<accession>A0A1E7L388</accession>
<dbReference type="Pfam" id="PF13581">
    <property type="entry name" value="HATPase_c_2"/>
    <property type="match status" value="1"/>
</dbReference>
<organism evidence="3 4">
    <name type="scientific">Streptomyces nanshensis</name>
    <dbReference type="NCBI Taxonomy" id="518642"/>
    <lineage>
        <taxon>Bacteria</taxon>
        <taxon>Bacillati</taxon>
        <taxon>Actinomycetota</taxon>
        <taxon>Actinomycetes</taxon>
        <taxon>Kitasatosporales</taxon>
        <taxon>Streptomycetaceae</taxon>
        <taxon>Streptomyces</taxon>
    </lineage>
</organism>
<dbReference type="CDD" id="cd16936">
    <property type="entry name" value="HATPase_RsbW-like"/>
    <property type="match status" value="1"/>
</dbReference>
<dbReference type="InterPro" id="IPR003594">
    <property type="entry name" value="HATPase_dom"/>
</dbReference>
<evidence type="ECO:0000259" key="2">
    <source>
        <dbReference type="Pfam" id="PF13581"/>
    </source>
</evidence>
<gene>
    <name evidence="3" type="ORF">AN218_16520</name>
</gene>
<dbReference type="Gene3D" id="3.30.565.10">
    <property type="entry name" value="Histidine kinase-like ATPase, C-terminal domain"/>
    <property type="match status" value="1"/>
</dbReference>
<evidence type="ECO:0000313" key="4">
    <source>
        <dbReference type="Proteomes" id="UP000176005"/>
    </source>
</evidence>
<dbReference type="InterPro" id="IPR036890">
    <property type="entry name" value="HATPase_C_sf"/>
</dbReference>
<dbReference type="SUPFAM" id="SSF55874">
    <property type="entry name" value="ATPase domain of HSP90 chaperone/DNA topoisomerase II/histidine kinase"/>
    <property type="match status" value="1"/>
</dbReference>
<keyword evidence="4" id="KW-1185">Reference proteome</keyword>
<dbReference type="EMBL" id="LJGW01000280">
    <property type="protein sequence ID" value="OEV10657.1"/>
    <property type="molecule type" value="Genomic_DNA"/>
</dbReference>
<keyword evidence="1" id="KW-0723">Serine/threonine-protein kinase</keyword>
<feature type="domain" description="Histidine kinase/HSP90-like ATPase" evidence="2">
    <location>
        <begin position="27"/>
        <end position="133"/>
    </location>
</feature>
<name>A0A1E7L388_9ACTN</name>
<dbReference type="GO" id="GO:0004674">
    <property type="term" value="F:protein serine/threonine kinase activity"/>
    <property type="evidence" value="ECO:0007669"/>
    <property type="project" value="UniProtKB-KW"/>
</dbReference>